<keyword evidence="3" id="KW-1185">Reference proteome</keyword>
<accession>A0A7W7WLN6</accession>
<feature type="transmembrane region" description="Helical" evidence="1">
    <location>
        <begin position="171"/>
        <end position="191"/>
    </location>
</feature>
<keyword evidence="1" id="KW-1133">Transmembrane helix</keyword>
<evidence type="ECO:0000313" key="2">
    <source>
        <dbReference type="EMBL" id="MBB4951448.1"/>
    </source>
</evidence>
<reference evidence="2 3" key="1">
    <citation type="submission" date="2020-08" db="EMBL/GenBank/DDBJ databases">
        <title>Sequencing the genomes of 1000 actinobacteria strains.</title>
        <authorList>
            <person name="Klenk H.-P."/>
        </authorList>
    </citation>
    <scope>NUCLEOTIDE SEQUENCE [LARGE SCALE GENOMIC DNA]</scope>
    <source>
        <strain evidence="2 3">DSM 44786</strain>
    </source>
</reference>
<keyword evidence="1" id="KW-0472">Membrane</keyword>
<evidence type="ECO:0000256" key="1">
    <source>
        <dbReference type="SAM" id="Phobius"/>
    </source>
</evidence>
<proteinExistence type="predicted"/>
<dbReference type="EMBL" id="JACHJR010000001">
    <property type="protein sequence ID" value="MBB4951448.1"/>
    <property type="molecule type" value="Genomic_DNA"/>
</dbReference>
<sequence>MEEQSPTRPPWGNWVKTLAGLLAPTTVLTALLLYFGFAYTDALYERFGVDAATLGFSTQDYLLRSAGALYLPVGTALLAGLLGVLGYHGVTAAGRAGSPLLPYLRGAAIGLTVCGLLLFLLGLLGGFRVWPARALDTPLLLGGGLLLVLYGRLLRVKAQGQDYPVGRELPALALVAALISLSAFWAANAYAHQHGRADARYLADRLWLRPAITLDTAERLYFQHPDVTEERLPVAGPEQRFRFRYQGLRLLAQSGNRMFVIPDGWRADQGSVLIVPADPTVRVAFRPG</sequence>
<feature type="transmembrane region" description="Helical" evidence="1">
    <location>
        <begin position="134"/>
        <end position="151"/>
    </location>
</feature>
<dbReference type="AlphaFoldDB" id="A0A7W7WLN6"/>
<feature type="transmembrane region" description="Helical" evidence="1">
    <location>
        <begin position="61"/>
        <end position="87"/>
    </location>
</feature>
<evidence type="ECO:0000313" key="3">
    <source>
        <dbReference type="Proteomes" id="UP000573327"/>
    </source>
</evidence>
<feature type="transmembrane region" description="Helical" evidence="1">
    <location>
        <begin position="107"/>
        <end position="127"/>
    </location>
</feature>
<keyword evidence="1" id="KW-0812">Transmembrane</keyword>
<dbReference type="Proteomes" id="UP000573327">
    <property type="component" value="Unassembled WGS sequence"/>
</dbReference>
<organism evidence="2 3">
    <name type="scientific">Kitasatospora gansuensis</name>
    <dbReference type="NCBI Taxonomy" id="258050"/>
    <lineage>
        <taxon>Bacteria</taxon>
        <taxon>Bacillati</taxon>
        <taxon>Actinomycetota</taxon>
        <taxon>Actinomycetes</taxon>
        <taxon>Kitasatosporales</taxon>
        <taxon>Streptomycetaceae</taxon>
        <taxon>Kitasatospora</taxon>
    </lineage>
</organism>
<protein>
    <submittedName>
        <fullName evidence="2">Uncharacterized protein</fullName>
    </submittedName>
</protein>
<comment type="caution">
    <text evidence="2">The sequence shown here is derived from an EMBL/GenBank/DDBJ whole genome shotgun (WGS) entry which is preliminary data.</text>
</comment>
<dbReference type="RefSeq" id="WP_184923400.1">
    <property type="nucleotide sequence ID" value="NZ_JACHJR010000001.1"/>
</dbReference>
<gene>
    <name evidence="2" type="ORF">F4556_006983</name>
</gene>
<name>A0A7W7WLN6_9ACTN</name>
<feature type="transmembrane region" description="Helical" evidence="1">
    <location>
        <begin position="20"/>
        <end position="40"/>
    </location>
</feature>